<evidence type="ECO:0000313" key="2">
    <source>
        <dbReference type="EMBL" id="AIT94979.1"/>
    </source>
</evidence>
<dbReference type="InterPro" id="IPR027434">
    <property type="entry name" value="Homing_endonucl"/>
</dbReference>
<dbReference type="GO" id="GO:0045292">
    <property type="term" value="P:mRNA cis splicing, via spliceosome"/>
    <property type="evidence" value="ECO:0007669"/>
    <property type="project" value="TreeGrafter"/>
</dbReference>
<keyword evidence="2" id="KW-0540">Nuclease</keyword>
<feature type="domain" description="Homing endonuclease LAGLIDADG" evidence="1">
    <location>
        <begin position="10"/>
        <end position="182"/>
    </location>
</feature>
<dbReference type="EMBL" id="KM462879">
    <property type="protein sequence ID" value="AIT94979.1"/>
    <property type="molecule type" value="Genomic_DNA"/>
</dbReference>
<geneLocation type="chloroplast" evidence="2"/>
<dbReference type="GO" id="GO:0004519">
    <property type="term" value="F:endonuclease activity"/>
    <property type="evidence" value="ECO:0007669"/>
    <property type="project" value="UniProtKB-KW"/>
</dbReference>
<organism evidence="2">
    <name type="scientific">Paradoxia multiseta</name>
    <dbReference type="NCBI Taxonomy" id="249350"/>
    <lineage>
        <taxon>Eukaryota</taxon>
        <taxon>Viridiplantae</taxon>
        <taxon>Chlorophyta</taxon>
        <taxon>core chlorophytes</taxon>
        <taxon>Trebouxiophyceae</taxon>
        <taxon>Trebouxiophyceae incertae sedis</taxon>
        <taxon>Coccomyxaceae</taxon>
        <taxon>Paradoxia</taxon>
    </lineage>
</organism>
<dbReference type="GeneID" id="22160342"/>
<proteinExistence type="predicted"/>
<dbReference type="Pfam" id="PF03161">
    <property type="entry name" value="LAGLIDADG_2"/>
    <property type="match status" value="1"/>
</dbReference>
<sequence length="215" mass="24631">MAQKLTLEQREVLVGILLGDANLQTENNGRTYRLRVTQAEQNKEYLFALYELFKPLVNTPPKLYTYSPDKRTNNISKRWAFASTQHGCFRFYGKQFYVDGKKRVPPIIDKWLTPRSLAYWYMDDGGQKWKGRSLGVVLCTDGFGSDEVHKLAAILTTKYNLKTSVQVKGNGLRLYISTISYSNLKRLIYPHLLPSMLYKFPVQVATTSSDEGAEV</sequence>
<dbReference type="PANTHER" id="PTHR47539">
    <property type="entry name" value="PENTATRICOPEPTIDE REPEAT-CONTAINING PROTEIN OTP51, CHLOROPLASTIC"/>
    <property type="match status" value="1"/>
</dbReference>
<keyword evidence="2" id="KW-0378">Hydrolase</keyword>
<name>A0A097KP40_9CHLO</name>
<keyword evidence="2" id="KW-0255">Endonuclease</keyword>
<dbReference type="GO" id="GO:0048564">
    <property type="term" value="P:photosystem I assembly"/>
    <property type="evidence" value="ECO:0007669"/>
    <property type="project" value="TreeGrafter"/>
</dbReference>
<dbReference type="RefSeq" id="YP_009106085.1">
    <property type="nucleotide sequence ID" value="NC_025540.1"/>
</dbReference>
<dbReference type="InterPro" id="IPR004860">
    <property type="entry name" value="LAGLIDADG_dom"/>
</dbReference>
<protein>
    <submittedName>
        <fullName evidence="2">Putative LAGLIDADG homing endonuclease</fullName>
    </submittedName>
</protein>
<dbReference type="Gene3D" id="3.10.28.10">
    <property type="entry name" value="Homing endonucleases"/>
    <property type="match status" value="2"/>
</dbReference>
<keyword evidence="2" id="KW-0934">Plastid</keyword>
<dbReference type="AlphaFoldDB" id="A0A097KP40"/>
<dbReference type="PANTHER" id="PTHR47539:SF1">
    <property type="entry name" value="PENTATRICOPEPTIDE REPEAT-CONTAINING PROTEIN OTP51, CHLOROPLASTIC"/>
    <property type="match status" value="1"/>
</dbReference>
<dbReference type="InterPro" id="IPR052500">
    <property type="entry name" value="Chloro/Mito_RNA_Process"/>
</dbReference>
<accession>A0A097KP40</accession>
<dbReference type="SUPFAM" id="SSF55608">
    <property type="entry name" value="Homing endonucleases"/>
    <property type="match status" value="1"/>
</dbReference>
<dbReference type="GO" id="GO:0000373">
    <property type="term" value="P:Group II intron splicing"/>
    <property type="evidence" value="ECO:0007669"/>
    <property type="project" value="TreeGrafter"/>
</dbReference>
<keyword evidence="2" id="KW-0150">Chloroplast</keyword>
<reference evidence="2" key="1">
    <citation type="journal article" date="2014" name="BMC Evol. Biol.">
        <title>Chloroplast phylogenomic analysis resolves deep-level relationships within the green algal class Trebouxiophyceae.</title>
        <authorList>
            <person name="Lemieux C."/>
            <person name="Otis C."/>
            <person name="Turmel M."/>
        </authorList>
    </citation>
    <scope>NUCLEOTIDE SEQUENCE</scope>
</reference>
<gene>
    <name evidence="2" type="primary">orf215</name>
</gene>
<evidence type="ECO:0000259" key="1">
    <source>
        <dbReference type="Pfam" id="PF03161"/>
    </source>
</evidence>